<dbReference type="EMBL" id="CAOQHR010000001">
    <property type="protein sequence ID" value="CAI6229180.1"/>
    <property type="molecule type" value="Genomic_DNA"/>
</dbReference>
<protein>
    <recommendedName>
        <fullName evidence="4">Malate dehydrogenase</fullName>
    </recommendedName>
</protein>
<dbReference type="Proteomes" id="UP001152607">
    <property type="component" value="Unassembled WGS sequence"/>
</dbReference>
<keyword evidence="3" id="KW-1185">Reference proteome</keyword>
<gene>
    <name evidence="2" type="ORF">PDIGIT_LOCUS148</name>
</gene>
<evidence type="ECO:0000313" key="2">
    <source>
        <dbReference type="EMBL" id="CAI6229180.1"/>
    </source>
</evidence>
<dbReference type="AlphaFoldDB" id="A0A9W4U1H9"/>
<proteinExistence type="predicted"/>
<dbReference type="PANTHER" id="PTHR35567:SF1">
    <property type="entry name" value="CONSERVED FUNGAL PROTEIN (AFU_ORTHOLOGUE AFUA_1G14230)"/>
    <property type="match status" value="1"/>
</dbReference>
<feature type="chain" id="PRO_5040898831" description="Malate dehydrogenase" evidence="1">
    <location>
        <begin position="20"/>
        <end position="237"/>
    </location>
</feature>
<evidence type="ECO:0000256" key="1">
    <source>
        <dbReference type="SAM" id="SignalP"/>
    </source>
</evidence>
<reference evidence="2" key="1">
    <citation type="submission" date="2023-01" db="EMBL/GenBank/DDBJ databases">
        <authorList>
            <person name="Van Ghelder C."/>
            <person name="Rancurel C."/>
        </authorList>
    </citation>
    <scope>NUCLEOTIDE SEQUENCE</scope>
    <source>
        <strain evidence="2">CNCM I-4278</strain>
    </source>
</reference>
<sequence length="237" mass="25360">MLFSSFSAALLLLTSSVSALPKIPRATNLDSLAARYPKSDLPGPDGLELKYVLLGVGTQNYTCNSGNETAPPGTTGALAKLYDIGTRLNRDPLAQWKISSISGLALSLSSFGNLLDGYLMLEGYNEWMGNHFFTQMDTTTSIPTFYLDHAKTTPFPNAMVTKKNAVDAPKSACPGTKNEGAVQWLQLVDEKGLSAGGVNAVYRLETAGGNKPATCKGQKAAFEVPYTAQYWVYGTKA</sequence>
<keyword evidence="1" id="KW-0732">Signal</keyword>
<organism evidence="2 3">
    <name type="scientific">Periconia digitata</name>
    <dbReference type="NCBI Taxonomy" id="1303443"/>
    <lineage>
        <taxon>Eukaryota</taxon>
        <taxon>Fungi</taxon>
        <taxon>Dikarya</taxon>
        <taxon>Ascomycota</taxon>
        <taxon>Pezizomycotina</taxon>
        <taxon>Dothideomycetes</taxon>
        <taxon>Pleosporomycetidae</taxon>
        <taxon>Pleosporales</taxon>
        <taxon>Massarineae</taxon>
        <taxon>Periconiaceae</taxon>
        <taxon>Periconia</taxon>
    </lineage>
</organism>
<dbReference type="InterPro" id="IPR021851">
    <property type="entry name" value="DUF3455"/>
</dbReference>
<dbReference type="PANTHER" id="PTHR35567">
    <property type="entry name" value="MALATE DEHYDROGENASE (AFU_ORTHOLOGUE AFUA_2G13800)"/>
    <property type="match status" value="1"/>
</dbReference>
<feature type="signal peptide" evidence="1">
    <location>
        <begin position="1"/>
        <end position="19"/>
    </location>
</feature>
<dbReference type="OrthoDB" id="1859733at2759"/>
<dbReference type="Pfam" id="PF11937">
    <property type="entry name" value="DUF3455"/>
    <property type="match status" value="1"/>
</dbReference>
<name>A0A9W4U1H9_9PLEO</name>
<evidence type="ECO:0008006" key="4">
    <source>
        <dbReference type="Google" id="ProtNLM"/>
    </source>
</evidence>
<comment type="caution">
    <text evidence="2">The sequence shown here is derived from an EMBL/GenBank/DDBJ whole genome shotgun (WGS) entry which is preliminary data.</text>
</comment>
<evidence type="ECO:0000313" key="3">
    <source>
        <dbReference type="Proteomes" id="UP001152607"/>
    </source>
</evidence>
<accession>A0A9W4U1H9</accession>